<accession>A0A061F950</accession>
<gene>
    <name evidence="2" type="ORF">TCM_031997</name>
</gene>
<feature type="signal peptide" evidence="1">
    <location>
        <begin position="1"/>
        <end position="25"/>
    </location>
</feature>
<organism evidence="2 3">
    <name type="scientific">Theobroma cacao</name>
    <name type="common">Cacao</name>
    <name type="synonym">Cocoa</name>
    <dbReference type="NCBI Taxonomy" id="3641"/>
    <lineage>
        <taxon>Eukaryota</taxon>
        <taxon>Viridiplantae</taxon>
        <taxon>Streptophyta</taxon>
        <taxon>Embryophyta</taxon>
        <taxon>Tracheophyta</taxon>
        <taxon>Spermatophyta</taxon>
        <taxon>Magnoliopsida</taxon>
        <taxon>eudicotyledons</taxon>
        <taxon>Gunneridae</taxon>
        <taxon>Pentapetalae</taxon>
        <taxon>rosids</taxon>
        <taxon>malvids</taxon>
        <taxon>Malvales</taxon>
        <taxon>Malvaceae</taxon>
        <taxon>Byttnerioideae</taxon>
        <taxon>Theobroma</taxon>
    </lineage>
</organism>
<sequence>MALFSKTIILIIAIVLLCHVPCFQARKALSKENMDGPVLEQSMIVSANPKVLIPPSIPAKSGHGTAVYEINITKHIALSGESVPSPGAGN</sequence>
<keyword evidence="3" id="KW-1185">Reference proteome</keyword>
<name>A0A061F950_THECC</name>
<evidence type="ECO:0000313" key="2">
    <source>
        <dbReference type="EMBL" id="EOY13423.1"/>
    </source>
</evidence>
<dbReference type="PANTHER" id="PTHR37180">
    <property type="entry name" value="PRECURSOR OF CEP14"/>
    <property type="match status" value="1"/>
</dbReference>
<dbReference type="OMA" id="VYEINIT"/>
<dbReference type="PANTHER" id="PTHR37180:SF4">
    <property type="entry name" value="FORMIN-LIKE PROTEIN 3"/>
    <property type="match status" value="1"/>
</dbReference>
<dbReference type="Proteomes" id="UP000026915">
    <property type="component" value="Chromosome 7"/>
</dbReference>
<dbReference type="GO" id="GO:0006970">
    <property type="term" value="P:response to osmotic stress"/>
    <property type="evidence" value="ECO:0007669"/>
    <property type="project" value="InterPro"/>
</dbReference>
<dbReference type="GO" id="GO:0006995">
    <property type="term" value="P:cellular response to nitrogen starvation"/>
    <property type="evidence" value="ECO:0007669"/>
    <property type="project" value="InterPro"/>
</dbReference>
<proteinExistence type="predicted"/>
<dbReference type="InterPro" id="IPR038930">
    <property type="entry name" value="CEP13/CEP14"/>
</dbReference>
<dbReference type="EMBL" id="CM001885">
    <property type="protein sequence ID" value="EOY13423.1"/>
    <property type="molecule type" value="Genomic_DNA"/>
</dbReference>
<evidence type="ECO:0000313" key="3">
    <source>
        <dbReference type="Proteomes" id="UP000026915"/>
    </source>
</evidence>
<reference evidence="2 3" key="1">
    <citation type="journal article" date="2013" name="Genome Biol.">
        <title>The genome sequence of the most widely cultivated cacao type and its use to identify candidate genes regulating pod color.</title>
        <authorList>
            <person name="Motamayor J.C."/>
            <person name="Mockaitis K."/>
            <person name="Schmutz J."/>
            <person name="Haiminen N."/>
            <person name="Iii D.L."/>
            <person name="Cornejo O."/>
            <person name="Findley S.D."/>
            <person name="Zheng P."/>
            <person name="Utro F."/>
            <person name="Royaert S."/>
            <person name="Saski C."/>
            <person name="Jenkins J."/>
            <person name="Podicheti R."/>
            <person name="Zhao M."/>
            <person name="Scheffler B.E."/>
            <person name="Stack J.C."/>
            <person name="Feltus F.A."/>
            <person name="Mustiga G.M."/>
            <person name="Amores F."/>
            <person name="Phillips W."/>
            <person name="Marelli J.P."/>
            <person name="May G.D."/>
            <person name="Shapiro H."/>
            <person name="Ma J."/>
            <person name="Bustamante C.D."/>
            <person name="Schnell R.J."/>
            <person name="Main D."/>
            <person name="Gilbert D."/>
            <person name="Parida L."/>
            <person name="Kuhn D.N."/>
        </authorList>
    </citation>
    <scope>NUCLEOTIDE SEQUENCE [LARGE SCALE GENOMIC DNA]</scope>
    <source>
        <strain evidence="3">cv. Matina 1-6</strain>
    </source>
</reference>
<dbReference type="AlphaFoldDB" id="A0A061F950"/>
<evidence type="ECO:0000256" key="1">
    <source>
        <dbReference type="SAM" id="SignalP"/>
    </source>
</evidence>
<dbReference type="Gramene" id="EOY13423">
    <property type="protein sequence ID" value="EOY13423"/>
    <property type="gene ID" value="TCM_031997"/>
</dbReference>
<dbReference type="InParanoid" id="A0A061F950"/>
<protein>
    <submittedName>
        <fullName evidence="2">Uncharacterized protein</fullName>
    </submittedName>
</protein>
<dbReference type="HOGENOM" id="CLU_2445247_0_0_1"/>
<keyword evidence="1" id="KW-0732">Signal</keyword>
<feature type="chain" id="PRO_5001602357" evidence="1">
    <location>
        <begin position="26"/>
        <end position="90"/>
    </location>
</feature>